<evidence type="ECO:0000256" key="2">
    <source>
        <dbReference type="ARBA" id="ARBA00022448"/>
    </source>
</evidence>
<keyword evidence="4 7" id="KW-1133">Transmembrane helix</keyword>
<proteinExistence type="predicted"/>
<evidence type="ECO:0000256" key="5">
    <source>
        <dbReference type="ARBA" id="ARBA00023136"/>
    </source>
</evidence>
<evidence type="ECO:0000256" key="3">
    <source>
        <dbReference type="ARBA" id="ARBA00022692"/>
    </source>
</evidence>
<name>W6MWY6_9ASCO</name>
<dbReference type="PANTHER" id="PTHR45649:SF16">
    <property type="entry name" value="7-KETO 8-AMINOPELARGONIC ACID TRANSPORTER"/>
    <property type="match status" value="1"/>
</dbReference>
<keyword evidence="3 7" id="KW-0812">Transmembrane</keyword>
<dbReference type="GO" id="GO:0022857">
    <property type="term" value="F:transmembrane transporter activity"/>
    <property type="evidence" value="ECO:0007669"/>
    <property type="project" value="InterPro"/>
</dbReference>
<reference evidence="8" key="1">
    <citation type="submission" date="2013-12" db="EMBL/GenBank/DDBJ databases">
        <authorList>
            <person name="Genoscope - CEA"/>
        </authorList>
    </citation>
    <scope>NUCLEOTIDE SEQUENCE</scope>
    <source>
        <strain evidence="8">CBS 1993</strain>
    </source>
</reference>
<feature type="transmembrane region" description="Helical" evidence="7">
    <location>
        <begin position="200"/>
        <end position="222"/>
    </location>
</feature>
<dbReference type="GO" id="GO:0016020">
    <property type="term" value="C:membrane"/>
    <property type="evidence" value="ECO:0007669"/>
    <property type="project" value="UniProtKB-SubCell"/>
</dbReference>
<feature type="transmembrane region" description="Helical" evidence="7">
    <location>
        <begin position="337"/>
        <end position="363"/>
    </location>
</feature>
<evidence type="ECO:0000313" key="9">
    <source>
        <dbReference type="Proteomes" id="UP000019384"/>
    </source>
</evidence>
<feature type="transmembrane region" description="Helical" evidence="7">
    <location>
        <begin position="130"/>
        <end position="154"/>
    </location>
</feature>
<feature type="transmembrane region" description="Helical" evidence="7">
    <location>
        <begin position="384"/>
        <end position="407"/>
    </location>
</feature>
<dbReference type="InterPro" id="IPR002293">
    <property type="entry name" value="AA/rel_permease1"/>
</dbReference>
<feature type="transmembrane region" description="Helical" evidence="7">
    <location>
        <begin position="419"/>
        <end position="436"/>
    </location>
</feature>
<comment type="subcellular location">
    <subcellularLocation>
        <location evidence="1">Membrane</location>
        <topology evidence="1">Multi-pass membrane protein</topology>
    </subcellularLocation>
</comment>
<feature type="region of interest" description="Disordered" evidence="6">
    <location>
        <begin position="1"/>
        <end position="21"/>
    </location>
</feature>
<dbReference type="AlphaFoldDB" id="W6MWY6"/>
<evidence type="ECO:0008006" key="10">
    <source>
        <dbReference type="Google" id="ProtNLM"/>
    </source>
</evidence>
<dbReference type="PANTHER" id="PTHR45649">
    <property type="entry name" value="AMINO-ACID PERMEASE BAT1"/>
    <property type="match status" value="1"/>
</dbReference>
<feature type="transmembrane region" description="Helical" evidence="7">
    <location>
        <begin position="457"/>
        <end position="479"/>
    </location>
</feature>
<evidence type="ECO:0000256" key="6">
    <source>
        <dbReference type="SAM" id="MobiDB-lite"/>
    </source>
</evidence>
<dbReference type="RefSeq" id="XP_022459997.1">
    <property type="nucleotide sequence ID" value="XM_022602455.1"/>
</dbReference>
<feature type="transmembrane region" description="Helical" evidence="7">
    <location>
        <begin position="174"/>
        <end position="193"/>
    </location>
</feature>
<accession>W6MWY6</accession>
<feature type="transmembrane region" description="Helical" evidence="7">
    <location>
        <begin position="485"/>
        <end position="505"/>
    </location>
</feature>
<sequence length="524" mass="57049">MSSSSPASEHQQRSMKESSSRVMQLVDSEAGEVFDVKTPEHEGALEKNFDIWGVVGIVYGSIGTPLTLGTYLSTVIGVGGAPFFFYAYLFAGFFCLLTAYSMSEMASVHPHSSALVYWTHLFAPQSCSRILSYLSGILSCACWIFGATATGFFVSDLVLGLVYMRHPDYVSQTYHYYLVFLANVVLSAVVNIFGTRLIPLIARAVTYIFNIGTIFTLIALLARAHPKQTAAFAFKEVTNITGWSSNGVVFFISILPTTASVALFDGACHMTDEIPNPKKNIPIVITYGYSAAYLIGIVAVLVYNFCIVNPDNLLDPVGGIPLFQLYVDSLHNKGLSIVSALLVIVAFIFGSIGVVTSASRLVMAFAEFKGIPFGKAVGSVNTKLNAPVGAIVFVSFVSALIGLLIFASTTALNAVSGSYISTMYVAYLIPFVALVFKKDRYGEGVIPLFNLGRWGKPMNMICIFWFLFASAWLCVPSYVPVTADTMNYTVVVLSATIFVAVVNWFGYARKNFSVETIEEFEEKT</sequence>
<dbReference type="EMBL" id="HG793128">
    <property type="protein sequence ID" value="CDK28005.1"/>
    <property type="molecule type" value="Genomic_DNA"/>
</dbReference>
<protein>
    <recommendedName>
        <fullName evidence="10">Amino acid permease/ SLC12A domain-containing protein</fullName>
    </recommendedName>
</protein>
<dbReference type="Proteomes" id="UP000019384">
    <property type="component" value="Unassembled WGS sequence"/>
</dbReference>
<feature type="compositionally biased region" description="Basic and acidic residues" evidence="6">
    <location>
        <begin position="10"/>
        <end position="19"/>
    </location>
</feature>
<evidence type="ECO:0000256" key="4">
    <source>
        <dbReference type="ARBA" id="ARBA00022989"/>
    </source>
</evidence>
<reference evidence="8" key="2">
    <citation type="submission" date="2014-02" db="EMBL/GenBank/DDBJ databases">
        <title>Complete DNA sequence of /Kuraishia capsulata/ illustrates novel genomic features among budding yeasts (/Saccharomycotina/).</title>
        <authorList>
            <person name="Morales L."/>
            <person name="Noel B."/>
            <person name="Porcel B."/>
            <person name="Marcet-Houben M."/>
            <person name="Hullo M-F."/>
            <person name="Sacerdot C."/>
            <person name="Tekaia F."/>
            <person name="Leh-Louis V."/>
            <person name="Despons L."/>
            <person name="Khanna V."/>
            <person name="Aury J-M."/>
            <person name="Barbe V."/>
            <person name="Couloux A."/>
            <person name="Labadie K."/>
            <person name="Pelletier E."/>
            <person name="Souciet J-L."/>
            <person name="Boekhout T."/>
            <person name="Gabaldon T."/>
            <person name="Wincker P."/>
            <person name="Dujon B."/>
        </authorList>
    </citation>
    <scope>NUCLEOTIDE SEQUENCE</scope>
    <source>
        <strain evidence="8">CBS 1993</strain>
    </source>
</reference>
<dbReference type="PIRSF" id="PIRSF006060">
    <property type="entry name" value="AA_transporter"/>
    <property type="match status" value="1"/>
</dbReference>
<keyword evidence="5 7" id="KW-0472">Membrane</keyword>
<keyword evidence="2" id="KW-0813">Transport</keyword>
<feature type="transmembrane region" description="Helical" evidence="7">
    <location>
        <begin position="242"/>
        <end position="264"/>
    </location>
</feature>
<gene>
    <name evidence="8" type="ORF">KUCA_T00003985001</name>
</gene>
<feature type="transmembrane region" description="Helical" evidence="7">
    <location>
        <begin position="83"/>
        <end position="102"/>
    </location>
</feature>
<evidence type="ECO:0000256" key="7">
    <source>
        <dbReference type="SAM" id="Phobius"/>
    </source>
</evidence>
<dbReference type="GeneID" id="34521385"/>
<keyword evidence="9" id="KW-1185">Reference proteome</keyword>
<dbReference type="Pfam" id="PF13520">
    <property type="entry name" value="AA_permease_2"/>
    <property type="match status" value="1"/>
</dbReference>
<dbReference type="Gene3D" id="1.20.1740.10">
    <property type="entry name" value="Amino acid/polyamine transporter I"/>
    <property type="match status" value="1"/>
</dbReference>
<organism evidence="8 9">
    <name type="scientific">Kuraishia capsulata CBS 1993</name>
    <dbReference type="NCBI Taxonomy" id="1382522"/>
    <lineage>
        <taxon>Eukaryota</taxon>
        <taxon>Fungi</taxon>
        <taxon>Dikarya</taxon>
        <taxon>Ascomycota</taxon>
        <taxon>Saccharomycotina</taxon>
        <taxon>Pichiomycetes</taxon>
        <taxon>Pichiales</taxon>
        <taxon>Pichiaceae</taxon>
        <taxon>Kuraishia</taxon>
    </lineage>
</organism>
<feature type="transmembrane region" description="Helical" evidence="7">
    <location>
        <begin position="284"/>
        <end position="305"/>
    </location>
</feature>
<evidence type="ECO:0000256" key="1">
    <source>
        <dbReference type="ARBA" id="ARBA00004141"/>
    </source>
</evidence>
<dbReference type="HOGENOM" id="CLU_004495_2_3_1"/>
<evidence type="ECO:0000313" key="8">
    <source>
        <dbReference type="EMBL" id="CDK28005.1"/>
    </source>
</evidence>
<dbReference type="OrthoDB" id="3257095at2759"/>